<reference evidence="4 5" key="1">
    <citation type="journal article" date="2013" name="Proc. Natl. Acad. Sci. U.S.A.">
        <title>Fine-scale variation in meiotic recombination in Mimulus inferred from population shotgun sequencing.</title>
        <authorList>
            <person name="Hellsten U."/>
            <person name="Wright K.M."/>
            <person name="Jenkins J."/>
            <person name="Shu S."/>
            <person name="Yuan Y."/>
            <person name="Wessler S.R."/>
            <person name="Schmutz J."/>
            <person name="Willis J.H."/>
            <person name="Rokhsar D.S."/>
        </authorList>
    </citation>
    <scope>NUCLEOTIDE SEQUENCE [LARGE SCALE GENOMIC DNA]</scope>
    <source>
        <strain evidence="5">cv. DUN x IM62</strain>
    </source>
</reference>
<dbReference type="PhylomeDB" id="A0A022R3D8"/>
<evidence type="ECO:0000259" key="3">
    <source>
        <dbReference type="Pfam" id="PF25598"/>
    </source>
</evidence>
<dbReference type="SMART" id="SM00185">
    <property type="entry name" value="ARM"/>
    <property type="match status" value="5"/>
</dbReference>
<dbReference type="OrthoDB" id="3245100at2759"/>
<dbReference type="GO" id="GO:0005737">
    <property type="term" value="C:cytoplasm"/>
    <property type="evidence" value="ECO:0000318"/>
    <property type="project" value="GO_Central"/>
</dbReference>
<dbReference type="EMBL" id="KI630674">
    <property type="protein sequence ID" value="EYU34741.1"/>
    <property type="molecule type" value="Genomic_DNA"/>
</dbReference>
<name>A0A022R3D8_ERYGU</name>
<protein>
    <recommendedName>
        <fullName evidence="3">U-box domain-containing protein</fullName>
    </recommendedName>
</protein>
<keyword evidence="5" id="KW-1185">Reference proteome</keyword>
<feature type="repeat" description="ARM" evidence="2">
    <location>
        <begin position="168"/>
        <end position="202"/>
    </location>
</feature>
<accession>A0A022R3D8</accession>
<dbReference type="Pfam" id="PF25598">
    <property type="entry name" value="ARM_PUB"/>
    <property type="match status" value="1"/>
</dbReference>
<evidence type="ECO:0000313" key="5">
    <source>
        <dbReference type="Proteomes" id="UP000030748"/>
    </source>
</evidence>
<gene>
    <name evidence="4" type="ORF">MIMGU_mgv1a009468mg</name>
</gene>
<dbReference type="AlphaFoldDB" id="A0A022R3D8"/>
<dbReference type="GO" id="GO:0005634">
    <property type="term" value="C:nucleus"/>
    <property type="evidence" value="ECO:0000318"/>
    <property type="project" value="GO_Central"/>
</dbReference>
<dbReference type="SUPFAM" id="SSF48371">
    <property type="entry name" value="ARM repeat"/>
    <property type="match status" value="1"/>
</dbReference>
<dbReference type="KEGG" id="egt:105960874"/>
<organism evidence="4 5">
    <name type="scientific">Erythranthe guttata</name>
    <name type="common">Yellow monkey flower</name>
    <name type="synonym">Mimulus guttatus</name>
    <dbReference type="NCBI Taxonomy" id="4155"/>
    <lineage>
        <taxon>Eukaryota</taxon>
        <taxon>Viridiplantae</taxon>
        <taxon>Streptophyta</taxon>
        <taxon>Embryophyta</taxon>
        <taxon>Tracheophyta</taxon>
        <taxon>Spermatophyta</taxon>
        <taxon>Magnoliopsida</taxon>
        <taxon>eudicotyledons</taxon>
        <taxon>Gunneridae</taxon>
        <taxon>Pentapetalae</taxon>
        <taxon>asterids</taxon>
        <taxon>lamiids</taxon>
        <taxon>Lamiales</taxon>
        <taxon>Phrymaceae</taxon>
        <taxon>Erythranthe</taxon>
    </lineage>
</organism>
<proteinExistence type="predicted"/>
<keyword evidence="1" id="KW-0677">Repeat</keyword>
<evidence type="ECO:0000256" key="1">
    <source>
        <dbReference type="ARBA" id="ARBA00022737"/>
    </source>
</evidence>
<dbReference type="PANTHER" id="PTHR46700:SF1">
    <property type="entry name" value="ARM REPEAT SUPERFAMILY PROTEIN"/>
    <property type="match status" value="1"/>
</dbReference>
<feature type="repeat" description="ARM" evidence="2">
    <location>
        <begin position="120"/>
        <end position="169"/>
    </location>
</feature>
<dbReference type="Gene3D" id="1.25.10.10">
    <property type="entry name" value="Leucine-rich Repeat Variant"/>
    <property type="match status" value="1"/>
</dbReference>
<dbReference type="Pfam" id="PF00514">
    <property type="entry name" value="Arm"/>
    <property type="match status" value="1"/>
</dbReference>
<dbReference type="PROSITE" id="PS50176">
    <property type="entry name" value="ARM_REPEAT"/>
    <property type="match status" value="4"/>
</dbReference>
<evidence type="ECO:0000313" key="4">
    <source>
        <dbReference type="EMBL" id="EYU34741.1"/>
    </source>
</evidence>
<dbReference type="InterPro" id="IPR016024">
    <property type="entry name" value="ARM-type_fold"/>
</dbReference>
<feature type="repeat" description="ARM" evidence="2">
    <location>
        <begin position="77"/>
        <end position="121"/>
    </location>
</feature>
<dbReference type="InterPro" id="IPR011989">
    <property type="entry name" value="ARM-like"/>
</dbReference>
<dbReference type="OMA" id="AQCKEHA"/>
<sequence length="341" mass="36952">MAEALLYGEREARIMAAREIGNLNTKQKQRLADNGVISPLVSMLHGEDYDSIVAALFALLNLAFGSERNKRCIAKAGAIAAIVKILIQFKNNESLMEMGLAALLILSSCSMNKPEIASSGAVQLLLELLDSEFPIGQSISHQVKFDIISTLHNLSTSPQTIPSILLSGGLITLIQLIYEYDNSSDLVEKAMALLESIVSSSEVALSQVCEVGGVIRMLVEAVEEGTAACREYAAGILVLICRRCRERYRVMILKEGAMPGVMHLSVDGTWRAREKAKALLLLLRDCNNGGGGGSSSSSSSTERVQFSKNVALEEVMREIDRGGRSGTCVRMVEEMIAKLRT</sequence>
<feature type="domain" description="U-box" evidence="3">
    <location>
        <begin position="147"/>
        <end position="285"/>
    </location>
</feature>
<feature type="repeat" description="ARM" evidence="2">
    <location>
        <begin position="35"/>
        <end position="77"/>
    </location>
</feature>
<dbReference type="eggNOG" id="KOG0167">
    <property type="taxonomic scope" value="Eukaryota"/>
</dbReference>
<dbReference type="Proteomes" id="UP000030748">
    <property type="component" value="Unassembled WGS sequence"/>
</dbReference>
<evidence type="ECO:0000256" key="2">
    <source>
        <dbReference type="PROSITE-ProRule" id="PRU00259"/>
    </source>
</evidence>
<dbReference type="InterPro" id="IPR058678">
    <property type="entry name" value="ARM_PUB"/>
</dbReference>
<dbReference type="PANTHER" id="PTHR46700">
    <property type="entry name" value="ARM REPEAT SUPERFAMILY PROTEIN"/>
    <property type="match status" value="1"/>
</dbReference>
<dbReference type="InterPro" id="IPR000225">
    <property type="entry name" value="Armadillo"/>
</dbReference>